<feature type="region of interest" description="Disordered" evidence="3">
    <location>
        <begin position="1"/>
        <end position="35"/>
    </location>
</feature>
<evidence type="ECO:0000256" key="1">
    <source>
        <dbReference type="ARBA" id="ARBA00022574"/>
    </source>
</evidence>
<accession>U6MMF7</accession>
<feature type="compositionally biased region" description="Gly residues" evidence="3">
    <location>
        <begin position="20"/>
        <end position="35"/>
    </location>
</feature>
<dbReference type="AlphaFoldDB" id="U6MMF7"/>
<dbReference type="GeneID" id="25472916"/>
<evidence type="ECO:0000256" key="2">
    <source>
        <dbReference type="ARBA" id="ARBA00022737"/>
    </source>
</evidence>
<name>U6MMF7_9EIME</name>
<keyword evidence="1" id="KW-0853">WD repeat</keyword>
<dbReference type="PANTHER" id="PTHR11227">
    <property type="entry name" value="WD-REPEAT PROTEIN INTERACTING WITH PHOSPHOINOSIDES WIPI -RELATED"/>
    <property type="match status" value="1"/>
</dbReference>
<gene>
    <name evidence="4" type="ORF">ENH_00027480</name>
</gene>
<feature type="compositionally biased region" description="Low complexity" evidence="3">
    <location>
        <begin position="1"/>
        <end position="10"/>
    </location>
</feature>
<dbReference type="OrthoDB" id="1667587at2759"/>
<dbReference type="RefSeq" id="XP_013440202.1">
    <property type="nucleotide sequence ID" value="XM_013584748.1"/>
</dbReference>
<sequence length="176" mass="18623">MSVRGIRISPPGGPGASPRGPGGPRGAPGGPGGPSEGFGVGGIGYAALNQNTRCIVAATRRGFVVYSTEPFKKTFQRELIPCRGEDSEEESRCCISLVEMLYTCNILGVVGKGHGELWRESTCVLWDDRQARSIVQLDFADKVVKPNAKKIRRLPQGIILGPVGSFVRGAGEAVAD</sequence>
<protein>
    <submittedName>
        <fullName evidence="4">Uncharacterized protein</fullName>
    </submittedName>
</protein>
<reference evidence="4" key="2">
    <citation type="submission" date="2013-10" db="EMBL/GenBank/DDBJ databases">
        <authorList>
            <person name="Aslett M."/>
        </authorList>
    </citation>
    <scope>NUCLEOTIDE SEQUENCE [LARGE SCALE GENOMIC DNA]</scope>
    <source>
        <strain evidence="4">Houghton</strain>
    </source>
</reference>
<dbReference type="EMBL" id="HG722611">
    <property type="protein sequence ID" value="CDJ62840.1"/>
    <property type="molecule type" value="Genomic_DNA"/>
</dbReference>
<proteinExistence type="predicted"/>
<reference evidence="4" key="1">
    <citation type="submission" date="2013-10" db="EMBL/GenBank/DDBJ databases">
        <title>Genomic analysis of the causative agents of coccidiosis in chickens.</title>
        <authorList>
            <person name="Reid A.J."/>
            <person name="Blake D."/>
            <person name="Billington K."/>
            <person name="Browne H."/>
            <person name="Dunn M."/>
            <person name="Hung S."/>
            <person name="Kawahara F."/>
            <person name="Miranda-Saavedra D."/>
            <person name="Mourier T."/>
            <person name="Nagra H."/>
            <person name="Otto T.D."/>
            <person name="Rawlings N."/>
            <person name="Sanchez A."/>
            <person name="Sanders M."/>
            <person name="Subramaniam C."/>
            <person name="Tay Y."/>
            <person name="Dear P."/>
            <person name="Doerig C."/>
            <person name="Gruber A."/>
            <person name="Parkinson J."/>
            <person name="Shirley M."/>
            <person name="Wan K.L."/>
            <person name="Berriman M."/>
            <person name="Tomley F."/>
            <person name="Pain A."/>
        </authorList>
    </citation>
    <scope>NUCLEOTIDE SEQUENCE [LARGE SCALE GENOMIC DNA]</scope>
    <source>
        <strain evidence="4">Houghton</strain>
    </source>
</reference>
<evidence type="ECO:0000313" key="4">
    <source>
        <dbReference type="EMBL" id="CDJ62840.1"/>
    </source>
</evidence>
<dbReference type="Proteomes" id="UP000030754">
    <property type="component" value="Unassembled WGS sequence"/>
</dbReference>
<organism evidence="4 5">
    <name type="scientific">Eimeria necatrix</name>
    <dbReference type="NCBI Taxonomy" id="51315"/>
    <lineage>
        <taxon>Eukaryota</taxon>
        <taxon>Sar</taxon>
        <taxon>Alveolata</taxon>
        <taxon>Apicomplexa</taxon>
        <taxon>Conoidasida</taxon>
        <taxon>Coccidia</taxon>
        <taxon>Eucoccidiorida</taxon>
        <taxon>Eimeriorina</taxon>
        <taxon>Eimeriidae</taxon>
        <taxon>Eimeria</taxon>
    </lineage>
</organism>
<keyword evidence="2" id="KW-0677">Repeat</keyword>
<dbReference type="InterPro" id="IPR048720">
    <property type="entry name" value="PROPPIN"/>
</dbReference>
<dbReference type="VEuPathDB" id="ToxoDB:ENH_00027480"/>
<evidence type="ECO:0000313" key="5">
    <source>
        <dbReference type="Proteomes" id="UP000030754"/>
    </source>
</evidence>
<evidence type="ECO:0000256" key="3">
    <source>
        <dbReference type="SAM" id="MobiDB-lite"/>
    </source>
</evidence>
<keyword evidence="5" id="KW-1185">Reference proteome</keyword>